<evidence type="ECO:0000313" key="14">
    <source>
        <dbReference type="Proteomes" id="UP000028924"/>
    </source>
</evidence>
<evidence type="ECO:0000259" key="12">
    <source>
        <dbReference type="PROSITE" id="PS50893"/>
    </source>
</evidence>
<dbReference type="InterPro" id="IPR034003">
    <property type="entry name" value="ABCG_PDR_2"/>
</dbReference>
<dbReference type="Pfam" id="PF19055">
    <property type="entry name" value="ABC2_membrane_7"/>
    <property type="match status" value="1"/>
</dbReference>
<evidence type="ECO:0000256" key="11">
    <source>
        <dbReference type="SAM" id="Phobius"/>
    </source>
</evidence>
<dbReference type="FunFam" id="3.40.50.300:FF:000059">
    <property type="entry name" value="ABC transporter G family member 40"/>
    <property type="match status" value="1"/>
</dbReference>
<sequence length="1513" mass="165792">MSNNDRDFQALKETALSQLKAKHARRSVVLKDADGQGVKVVDAKRLTKIGSVQLLDQLVPIQKHNAEVDMMEGVHARLTKVEVYPPTVTIRYHHMSVETNALVGDKELPTLPHSVSHAFLSWTEPKRPLSIVHDASGILRPGRLTLILGPPSSGKTTFMKALVGRYRHSSDLKVTGSVTYNGKNFNEFMPERVASYVNQFDTHFGELTVRETIDFAAQCQSSSHMKDLLETVLAREKEAGVTPDPGVDAYMRAIAFGHSNSIAVEAIIRLLGLDTCSDTLVGNQMLRGISGGQRKRLGTGEVGVSQSLVLVADEISTGLDSNTTFNITNSLRAIAHIRRATLLVALLQPSPETYELFDDVILISGGLVCYHGPRESVADIFERFGLACPARKGVADFLQEVTTPSDQQKYWVDNTRAYEYVTASTIRDAYLKHPIALDMENELAAPYRPEPGALDLPTYKYAVSYKTLFLSNLKRTLLLQTRDKLFVYVRVFQICLMSVVVATLFLSTPKTTVSDGNIYSGAAFFSLVYMLIGGLAESHLLTMRLPVFYKQREMMFYPGWCFAVPAFIFRLPFCFVDATLWSCIAYFAVGFDVSSRFFVFWLLMFLTCAWWAIASVCRTDTIASAVGSFFLLVFIVTGGFVMVKSAIPPWWIGAYWANPWAYLTMSISINEFMGASWDVPNPADPTNPLSLGEQVLAFRDFPTSTRMVWIGVAAGLASTIINVAVFVLATTFMPPRHSKPVMSEEALEELEFAREVAPQRPPPSSVTRDIQLGIRRAASTQSMAASAEEGGAGPRTPGMTPVPSALDLPAVPEDVSFTMAAGDRPVGGRAAPGNGRRSPTDGADARHSSPGNGTDGHHSPAVNGANGRPASPTDSSLAFMKGGEGAAKALESVRSSLPFRPLAMTFKDVSYSVPLPKGMDPGTADVPAQGPHKDALRLLSGINGIFRPGVLTALMGASGAGKTTLMDVLAGRKTGGTVTGEVHVNGYPKVQKTFNRISGYVEQEDIHLPQTTVGEAVRFSAALRLPRGVSAATRAAFVTEMMDLVELDRMDGALVGILGESGLSIQARKRLTIAVELVANPSIIFMDEPTTGLDARAASVVMATVRAVVNTGRTVVCTIHQPSIDIFEAFDELLLLKPGGRCVFAGPVGLESSQLIDYFMATPGVKPIKERYNPANWMLEQTNPHNESLLGVDFSEVFAGSKQARENEKLIEAAHAVAPGMPDLQYADMEVSGAWVQLGHLLRRNFVMYWRAPDYNITRFGVTLLVAFVFGSLAWEQGEARDTTSGVLNIAGLLFASTLFIGVSNCMSVQPIAESQRSVMYRERAAGMYSVAPYSVAQVVVELPYLVVQTLSYSVIVYWMVAFIASASKFFYFVFIFGLTLAYFTAYGQMCLNLMPELALANVFTSFFFGFWNLMCGFLIPASAIPGWWIWCYYINPVSWTLYALIVSQLGDLDDEYIVNFTNQSVPIPVFLVELFDYKYSMLWPSIAIIIAFCVVFNFVSFLSLRILNYQNR</sequence>
<feature type="region of interest" description="Disordered" evidence="10">
    <location>
        <begin position="820"/>
        <end position="879"/>
    </location>
</feature>
<keyword evidence="14" id="KW-1185">Reference proteome</keyword>
<proteinExistence type="inferred from homology"/>
<evidence type="ECO:0000256" key="4">
    <source>
        <dbReference type="ARBA" id="ARBA00022692"/>
    </source>
</evidence>
<organism evidence="13 14">
    <name type="scientific">Auxenochlorella protothecoides</name>
    <name type="common">Green microalga</name>
    <name type="synonym">Chlorella protothecoides</name>
    <dbReference type="NCBI Taxonomy" id="3075"/>
    <lineage>
        <taxon>Eukaryota</taxon>
        <taxon>Viridiplantae</taxon>
        <taxon>Chlorophyta</taxon>
        <taxon>core chlorophytes</taxon>
        <taxon>Trebouxiophyceae</taxon>
        <taxon>Chlorellales</taxon>
        <taxon>Chlorellaceae</taxon>
        <taxon>Auxenochlorella</taxon>
    </lineage>
</organism>
<dbReference type="Pfam" id="PF00005">
    <property type="entry name" value="ABC_tran"/>
    <property type="match status" value="2"/>
</dbReference>
<dbReference type="SUPFAM" id="SSF52540">
    <property type="entry name" value="P-loop containing nucleoside triphosphate hydrolases"/>
    <property type="match status" value="2"/>
</dbReference>
<dbReference type="OrthoDB" id="66620at2759"/>
<dbReference type="GeneID" id="23612182"/>
<evidence type="ECO:0000256" key="8">
    <source>
        <dbReference type="ARBA" id="ARBA00022989"/>
    </source>
</evidence>
<dbReference type="SMART" id="SM00382">
    <property type="entry name" value="AAA"/>
    <property type="match status" value="2"/>
</dbReference>
<feature type="transmembrane region" description="Helical" evidence="11">
    <location>
        <begin position="1257"/>
        <end position="1275"/>
    </location>
</feature>
<dbReference type="FunFam" id="3.40.50.300:FF:000179">
    <property type="entry name" value="ABC transporter G family member 34"/>
    <property type="match status" value="1"/>
</dbReference>
<dbReference type="Pfam" id="PF08370">
    <property type="entry name" value="PDR_assoc"/>
    <property type="match status" value="1"/>
</dbReference>
<accession>A0A087SS13</accession>
<dbReference type="InterPro" id="IPR013581">
    <property type="entry name" value="PDR_assoc"/>
</dbReference>
<feature type="transmembrane region" description="Helical" evidence="11">
    <location>
        <begin position="1428"/>
        <end position="1446"/>
    </location>
</feature>
<dbReference type="CDD" id="cd03232">
    <property type="entry name" value="ABCG_PDR_domain2"/>
    <property type="match status" value="1"/>
</dbReference>
<keyword evidence="8 11" id="KW-1133">Transmembrane helix</keyword>
<dbReference type="EMBL" id="KL662172">
    <property type="protein sequence ID" value="KFM28517.1"/>
    <property type="molecule type" value="Genomic_DNA"/>
</dbReference>
<feature type="transmembrane region" description="Helical" evidence="11">
    <location>
        <begin position="485"/>
        <end position="506"/>
    </location>
</feature>
<dbReference type="KEGG" id="apro:F751_0791"/>
<dbReference type="GO" id="GO:0016887">
    <property type="term" value="F:ATP hydrolysis activity"/>
    <property type="evidence" value="ECO:0007669"/>
    <property type="project" value="InterPro"/>
</dbReference>
<feature type="transmembrane region" description="Helical" evidence="11">
    <location>
        <begin position="1482"/>
        <end position="1505"/>
    </location>
</feature>
<dbReference type="InterPro" id="IPR027417">
    <property type="entry name" value="P-loop_NTPase"/>
</dbReference>
<evidence type="ECO:0000256" key="5">
    <source>
        <dbReference type="ARBA" id="ARBA00022737"/>
    </source>
</evidence>
<feature type="region of interest" description="Disordered" evidence="10">
    <location>
        <begin position="777"/>
        <end position="808"/>
    </location>
</feature>
<name>A0A087SS13_AUXPR</name>
<keyword evidence="3" id="KW-0813">Transport</keyword>
<evidence type="ECO:0000313" key="13">
    <source>
        <dbReference type="EMBL" id="KFM28517.1"/>
    </source>
</evidence>
<comment type="subcellular location">
    <subcellularLocation>
        <location evidence="1">Membrane</location>
        <topology evidence="1">Multi-pass membrane protein</topology>
    </subcellularLocation>
</comment>
<keyword evidence="6" id="KW-0547">Nucleotide-binding</keyword>
<dbReference type="PANTHER" id="PTHR19241">
    <property type="entry name" value="ATP-BINDING CASSETTE TRANSPORTER"/>
    <property type="match status" value="1"/>
</dbReference>
<feature type="domain" description="ABC transporter" evidence="12">
    <location>
        <begin position="115"/>
        <end position="390"/>
    </location>
</feature>
<evidence type="ECO:0000256" key="7">
    <source>
        <dbReference type="ARBA" id="ARBA00022840"/>
    </source>
</evidence>
<dbReference type="PROSITE" id="PS50893">
    <property type="entry name" value="ABC_TRANSPORTER_2"/>
    <property type="match status" value="2"/>
</dbReference>
<dbReference type="InterPro" id="IPR003593">
    <property type="entry name" value="AAA+_ATPase"/>
</dbReference>
<feature type="transmembrane region" description="Helical" evidence="11">
    <location>
        <begin position="557"/>
        <end position="589"/>
    </location>
</feature>
<keyword evidence="9 11" id="KW-0472">Membrane</keyword>
<feature type="transmembrane region" description="Helical" evidence="11">
    <location>
        <begin position="518"/>
        <end position="536"/>
    </location>
</feature>
<dbReference type="Pfam" id="PF01061">
    <property type="entry name" value="ABC2_membrane"/>
    <property type="match status" value="2"/>
</dbReference>
<gene>
    <name evidence="13" type="ORF">F751_0791</name>
</gene>
<dbReference type="InterPro" id="IPR003439">
    <property type="entry name" value="ABC_transporter-like_ATP-bd"/>
</dbReference>
<keyword evidence="5" id="KW-0677">Repeat</keyword>
<dbReference type="eggNOG" id="KOG0065">
    <property type="taxonomic scope" value="Eukaryota"/>
</dbReference>
<feature type="transmembrane region" description="Helical" evidence="11">
    <location>
        <begin position="1359"/>
        <end position="1386"/>
    </location>
</feature>
<protein>
    <submittedName>
        <fullName evidence="13">Pleiotropic drug resistance protein 15</fullName>
    </submittedName>
</protein>
<feature type="transmembrane region" description="Helical" evidence="11">
    <location>
        <begin position="1287"/>
        <end position="1307"/>
    </location>
</feature>
<evidence type="ECO:0000256" key="1">
    <source>
        <dbReference type="ARBA" id="ARBA00004141"/>
    </source>
</evidence>
<dbReference type="RefSeq" id="XP_011401537.1">
    <property type="nucleotide sequence ID" value="XM_011403235.1"/>
</dbReference>
<feature type="transmembrane region" description="Helical" evidence="11">
    <location>
        <begin position="595"/>
        <end position="617"/>
    </location>
</feature>
<evidence type="ECO:0000256" key="6">
    <source>
        <dbReference type="ARBA" id="ARBA00022741"/>
    </source>
</evidence>
<reference evidence="13 14" key="1">
    <citation type="journal article" date="2014" name="BMC Genomics">
        <title>Oil accumulation mechanisms of the oleaginous microalga Chlorella protothecoides revealed through its genome, transcriptomes, and proteomes.</title>
        <authorList>
            <person name="Gao C."/>
            <person name="Wang Y."/>
            <person name="Shen Y."/>
            <person name="Yan D."/>
            <person name="He X."/>
            <person name="Dai J."/>
            <person name="Wu Q."/>
        </authorList>
    </citation>
    <scope>NUCLEOTIDE SEQUENCE [LARGE SCALE GENOMIC DNA]</scope>
    <source>
        <strain evidence="13 14">0710</strain>
    </source>
</reference>
<keyword evidence="7" id="KW-0067">ATP-binding</keyword>
<keyword evidence="4 11" id="KW-0812">Transmembrane</keyword>
<comment type="similarity">
    <text evidence="2">Belongs to the ABC transporter superfamily. ABCG family. PDR (TC 3.A.1.205) subfamily.</text>
</comment>
<feature type="transmembrane region" description="Helical" evidence="11">
    <location>
        <begin position="708"/>
        <end position="732"/>
    </location>
</feature>
<dbReference type="Proteomes" id="UP000028924">
    <property type="component" value="Unassembled WGS sequence"/>
</dbReference>
<dbReference type="GO" id="GO:0140359">
    <property type="term" value="F:ABC-type transporter activity"/>
    <property type="evidence" value="ECO:0007669"/>
    <property type="project" value="InterPro"/>
</dbReference>
<feature type="transmembrane region" description="Helical" evidence="11">
    <location>
        <begin position="1398"/>
        <end position="1422"/>
    </location>
</feature>
<dbReference type="GO" id="GO:0005524">
    <property type="term" value="F:ATP binding"/>
    <property type="evidence" value="ECO:0007669"/>
    <property type="project" value="UniProtKB-KW"/>
</dbReference>
<dbReference type="InterPro" id="IPR013525">
    <property type="entry name" value="ABC2_TM"/>
</dbReference>
<evidence type="ECO:0000256" key="3">
    <source>
        <dbReference type="ARBA" id="ARBA00022448"/>
    </source>
</evidence>
<evidence type="ECO:0000256" key="10">
    <source>
        <dbReference type="SAM" id="MobiDB-lite"/>
    </source>
</evidence>
<evidence type="ECO:0000256" key="9">
    <source>
        <dbReference type="ARBA" id="ARBA00023136"/>
    </source>
</evidence>
<dbReference type="GO" id="GO:0016020">
    <property type="term" value="C:membrane"/>
    <property type="evidence" value="ECO:0007669"/>
    <property type="project" value="UniProtKB-SubCell"/>
</dbReference>
<dbReference type="Gene3D" id="3.40.50.300">
    <property type="entry name" value="P-loop containing nucleotide triphosphate hydrolases"/>
    <property type="match status" value="2"/>
</dbReference>
<feature type="transmembrane region" description="Helical" evidence="11">
    <location>
        <begin position="629"/>
        <end position="652"/>
    </location>
</feature>
<feature type="domain" description="ABC transporter" evidence="12">
    <location>
        <begin position="904"/>
        <end position="1163"/>
    </location>
</feature>
<dbReference type="InterPro" id="IPR043926">
    <property type="entry name" value="ABCG_dom"/>
</dbReference>
<evidence type="ECO:0000256" key="2">
    <source>
        <dbReference type="ARBA" id="ARBA00006012"/>
    </source>
</evidence>
<dbReference type="GO" id="GO:0071944">
    <property type="term" value="C:cell periphery"/>
    <property type="evidence" value="ECO:0007669"/>
    <property type="project" value="UniProtKB-ARBA"/>
</dbReference>